<gene>
    <name evidence="1" type="ORF">FC774_07300</name>
</gene>
<accession>A0A0L9YAX4</accession>
<evidence type="ECO:0000313" key="2">
    <source>
        <dbReference type="Proteomes" id="UP000476820"/>
    </source>
</evidence>
<dbReference type="OrthoDB" id="9929084at2"/>
<dbReference type="Proteomes" id="UP000476820">
    <property type="component" value="Unassembled WGS sequence"/>
</dbReference>
<evidence type="ECO:0000313" key="1">
    <source>
        <dbReference type="EMBL" id="NFF87679.1"/>
    </source>
</evidence>
<organism evidence="1 2">
    <name type="scientific">Clostridium botulinum</name>
    <dbReference type="NCBI Taxonomy" id="1491"/>
    <lineage>
        <taxon>Bacteria</taxon>
        <taxon>Bacillati</taxon>
        <taxon>Bacillota</taxon>
        <taxon>Clostridia</taxon>
        <taxon>Eubacteriales</taxon>
        <taxon>Clostridiaceae</taxon>
        <taxon>Clostridium</taxon>
    </lineage>
</organism>
<dbReference type="AlphaFoldDB" id="A0A0L9YAX4"/>
<proteinExistence type="predicted"/>
<dbReference type="EMBL" id="SWOV01000014">
    <property type="protein sequence ID" value="NFF87679.1"/>
    <property type="molecule type" value="Genomic_DNA"/>
</dbReference>
<sequence>MNLLDIKDEGNKLNKLLIETKEVMNQIVSISDSKESMKVELFKKAFSAEKAYQNGHNANFVTEVETIRSKYCNNFISDLRKIKFTKSIIELTSISEKFVYYNFQYFKNEFIKLIDMIDDYTAYSSGVDSFEEIEKLYNKIKFVIDLYEKIKININKINELAEVLSPGIEDCIFKIRFMNENKSIYSLKDNILLIENIYNNVNKLVGNTEEDLKYYRAESGSFLLYLGGCVTTLLTIKPLLEFAYKIYSEQLSPKAKIELELKKDESKLSNIKVRGEYLKLLKDATESKEISSLKISDKQQVLNIIGDLDKDIKDLFCKNPFIKLNDKELGPKENSNDNIPIVLLEEKNENIESLDQLEEIACDNVCGNGNTTLEE</sequence>
<reference evidence="1 2" key="1">
    <citation type="submission" date="2019-04" db="EMBL/GenBank/DDBJ databases">
        <title>Genome sequencing of Clostridium botulinum Groups I-IV and Clostridium butyricum.</title>
        <authorList>
            <person name="Brunt J."/>
            <person name="Van Vliet A.H.M."/>
            <person name="Stringer S.C."/>
            <person name="Carter A.T."/>
            <person name="Peck M.W."/>
        </authorList>
    </citation>
    <scope>NUCLEOTIDE SEQUENCE [LARGE SCALE GENOMIC DNA]</scope>
    <source>
        <strain evidence="1 2">1605</strain>
    </source>
</reference>
<name>A0A0L9YAX4_CLOBO</name>
<dbReference type="RefSeq" id="WP_053342047.1">
    <property type="nucleotide sequence ID" value="NZ_LFPG01000022.1"/>
</dbReference>
<protein>
    <submittedName>
        <fullName evidence="1">Uncharacterized protein</fullName>
    </submittedName>
</protein>
<comment type="caution">
    <text evidence="1">The sequence shown here is derived from an EMBL/GenBank/DDBJ whole genome shotgun (WGS) entry which is preliminary data.</text>
</comment>